<dbReference type="AlphaFoldDB" id="M1AP16"/>
<evidence type="ECO:0000313" key="1">
    <source>
        <dbReference type="EnsemblPlants" id="PGSC0003DMT400027016"/>
    </source>
</evidence>
<reference evidence="2" key="1">
    <citation type="journal article" date="2011" name="Nature">
        <title>Genome sequence and analysis of the tuber crop potato.</title>
        <authorList>
            <consortium name="The Potato Genome Sequencing Consortium"/>
        </authorList>
    </citation>
    <scope>NUCLEOTIDE SEQUENCE [LARGE SCALE GENOMIC DNA]</scope>
    <source>
        <strain evidence="2">cv. DM1-3 516 R44</strain>
    </source>
</reference>
<protein>
    <submittedName>
        <fullName evidence="1">2-oxo acid dehydrogenase, lipoyl-binding site</fullName>
    </submittedName>
</protein>
<dbReference type="Gramene" id="PGSC0003DMT400027016">
    <property type="protein sequence ID" value="PGSC0003DMT400027016"/>
    <property type="gene ID" value="PGSC0003DMG402010423"/>
</dbReference>
<reference evidence="1" key="2">
    <citation type="submission" date="2015-06" db="UniProtKB">
        <authorList>
            <consortium name="EnsemblPlants"/>
        </authorList>
    </citation>
    <scope>IDENTIFICATION</scope>
    <source>
        <strain evidence="1">DM1-3 516 R44</strain>
    </source>
</reference>
<accession>M1AP16</accession>
<keyword evidence="2" id="KW-1185">Reference proteome</keyword>
<dbReference type="EnsemblPlants" id="PGSC0003DMT400027016">
    <property type="protein sequence ID" value="PGSC0003DMT400027016"/>
    <property type="gene ID" value="PGSC0003DMG402010423"/>
</dbReference>
<dbReference type="Proteomes" id="UP000011115">
    <property type="component" value="Unassembled WGS sequence"/>
</dbReference>
<evidence type="ECO:0000313" key="2">
    <source>
        <dbReference type="Proteomes" id="UP000011115"/>
    </source>
</evidence>
<organism evidence="1 2">
    <name type="scientific">Solanum tuberosum</name>
    <name type="common">Potato</name>
    <dbReference type="NCBI Taxonomy" id="4113"/>
    <lineage>
        <taxon>Eukaryota</taxon>
        <taxon>Viridiplantae</taxon>
        <taxon>Streptophyta</taxon>
        <taxon>Embryophyta</taxon>
        <taxon>Tracheophyta</taxon>
        <taxon>Spermatophyta</taxon>
        <taxon>Magnoliopsida</taxon>
        <taxon>eudicotyledons</taxon>
        <taxon>Gunneridae</taxon>
        <taxon>Pentapetalae</taxon>
        <taxon>asterids</taxon>
        <taxon>lamiids</taxon>
        <taxon>Solanales</taxon>
        <taxon>Solanaceae</taxon>
        <taxon>Solanoideae</taxon>
        <taxon>Solaneae</taxon>
        <taxon>Solanum</taxon>
    </lineage>
</organism>
<dbReference type="InParanoid" id="M1AP16"/>
<dbReference type="HOGENOM" id="CLU_3072454_0_0_1"/>
<proteinExistence type="predicted"/>
<dbReference type="PaxDb" id="4113-PGSC0003DMT400027016"/>
<sequence length="53" mass="5456">MILTRAGPLLSSSLNSTTFPETGELISLEALTLSTAPKLSNCSTEDPTSGNST</sequence>
<name>M1AP16_SOLTU</name>